<comment type="caution">
    <text evidence="1">The sequence shown here is derived from an EMBL/GenBank/DDBJ whole genome shotgun (WGS) entry which is preliminary data.</text>
</comment>
<evidence type="ECO:0008006" key="3">
    <source>
        <dbReference type="Google" id="ProtNLM"/>
    </source>
</evidence>
<evidence type="ECO:0000313" key="1">
    <source>
        <dbReference type="EMBL" id="MDY8109560.1"/>
    </source>
</evidence>
<evidence type="ECO:0000313" key="2">
    <source>
        <dbReference type="Proteomes" id="UP001294412"/>
    </source>
</evidence>
<dbReference type="RefSeq" id="WP_322187047.1">
    <property type="nucleotide sequence ID" value="NZ_JAXLPB010000003.1"/>
</dbReference>
<gene>
    <name evidence="1" type="ORF">U0C82_10460</name>
</gene>
<name>A0ABU5I2G4_9HYPH</name>
<accession>A0ABU5I2G4</accession>
<organism evidence="1 2">
    <name type="scientific">Fulvimarina uroteuthidis</name>
    <dbReference type="NCBI Taxonomy" id="3098149"/>
    <lineage>
        <taxon>Bacteria</taxon>
        <taxon>Pseudomonadati</taxon>
        <taxon>Pseudomonadota</taxon>
        <taxon>Alphaproteobacteria</taxon>
        <taxon>Hyphomicrobiales</taxon>
        <taxon>Aurantimonadaceae</taxon>
        <taxon>Fulvimarina</taxon>
    </lineage>
</organism>
<dbReference type="Proteomes" id="UP001294412">
    <property type="component" value="Unassembled WGS sequence"/>
</dbReference>
<dbReference type="EMBL" id="JAXLPB010000003">
    <property type="protein sequence ID" value="MDY8109560.1"/>
    <property type="molecule type" value="Genomic_DNA"/>
</dbReference>
<sequence>MASASLDRHGWEAVFEYLEARFAGLQVSLETWPLSNEFPPRPQLLATSRRHQSARRAVSQDVGVSYLRFYGDAADLGPGRCAFELECDCAHGFLHRLRLSFAKAHEPAYRRSLEVLFEHIRVDIEDALRAEADMTTLSLFAIERLESLWTNLPFAIALISGSMRVLALNPDMDHLLSTRSLFRPSGPGGRLWLRDASDGHRLAEAVEDVANGTVPARAVRIGRKPDALILDVRRADASRSEGCASGRPLIVTARRSRKARA</sequence>
<keyword evidence="2" id="KW-1185">Reference proteome</keyword>
<proteinExistence type="predicted"/>
<protein>
    <recommendedName>
        <fullName evidence="3">PAS domain-containing protein</fullName>
    </recommendedName>
</protein>
<reference evidence="1 2" key="1">
    <citation type="submission" date="2023-12" db="EMBL/GenBank/DDBJ databases">
        <title>Description of Novel Strain Fulvimarina sp. 2208YS6-2-32 isolated from Uroteuthis (Photololigo) edulis.</title>
        <authorList>
            <person name="Park J.-S."/>
        </authorList>
    </citation>
    <scope>NUCLEOTIDE SEQUENCE [LARGE SCALE GENOMIC DNA]</scope>
    <source>
        <strain evidence="1 2">2208YS6-2-32</strain>
    </source>
</reference>